<evidence type="ECO:0000256" key="2">
    <source>
        <dbReference type="SAM" id="MobiDB-lite"/>
    </source>
</evidence>
<dbReference type="GO" id="GO:0004528">
    <property type="term" value="F:phosphodiesterase I activity"/>
    <property type="evidence" value="ECO:0007669"/>
    <property type="project" value="UniProtKB-EC"/>
</dbReference>
<dbReference type="CDD" id="cd22326">
    <property type="entry name" value="FAN1-like"/>
    <property type="match status" value="1"/>
</dbReference>
<dbReference type="PANTHER" id="PTHR15749:SF4">
    <property type="entry name" value="FANCONI-ASSOCIATED NUCLEASE 1"/>
    <property type="match status" value="1"/>
</dbReference>
<dbReference type="GO" id="GO:0005634">
    <property type="term" value="C:nucleus"/>
    <property type="evidence" value="ECO:0007669"/>
    <property type="project" value="UniProtKB-SubCell"/>
</dbReference>
<keyword evidence="1" id="KW-0540">Nuclease</keyword>
<keyword evidence="1" id="KW-0539">Nucleus</keyword>
<dbReference type="Pfam" id="PF21170">
    <property type="entry name" value="FAN1_TPR"/>
    <property type="match status" value="1"/>
</dbReference>
<keyword evidence="1" id="KW-0378">Hydrolase</keyword>
<comment type="catalytic activity">
    <reaction evidence="1">
        <text>Hydrolytically removes 5'-nucleotides successively from the 3'-hydroxy termini of 3'-hydroxy-terminated oligonucleotides.</text>
        <dbReference type="EC" id="3.1.4.1"/>
    </reaction>
</comment>
<evidence type="ECO:0000256" key="1">
    <source>
        <dbReference type="RuleBase" id="RU365033"/>
    </source>
</evidence>
<evidence type="ECO:0000259" key="4">
    <source>
        <dbReference type="Pfam" id="PF21170"/>
    </source>
</evidence>
<dbReference type="PANTHER" id="PTHR15749">
    <property type="entry name" value="FANCONI-ASSOCIATED NUCLEASE 1"/>
    <property type="match status" value="1"/>
</dbReference>
<name>G1PTA7_MYOLU</name>
<comment type="function">
    <text evidence="1">Nuclease required for the repair of DNA interstrand cross-links (ICL). Acts as a 5'-3' exonuclease that anchors at a cut end of DNA and cleaves DNA successively at every third nucleotide, allowing to excise an ICL from one strand through flanking incisions.</text>
</comment>
<dbReference type="Ensembl" id="ENSMLUT00000015867.2">
    <property type="protein sequence ID" value="ENSMLUP00000014454.2"/>
    <property type="gene ID" value="ENSMLUG00000015854.2"/>
</dbReference>
<dbReference type="eggNOG" id="KOG2143">
    <property type="taxonomic scope" value="Eukaryota"/>
</dbReference>
<dbReference type="InParanoid" id="G1PTA7"/>
<feature type="region of interest" description="Disordered" evidence="2">
    <location>
        <begin position="576"/>
        <end position="596"/>
    </location>
</feature>
<feature type="region of interest" description="Disordered" evidence="2">
    <location>
        <begin position="1"/>
        <end position="28"/>
    </location>
</feature>
<dbReference type="AlphaFoldDB" id="G1PTA7"/>
<comment type="cofactor">
    <cofactor evidence="1">
        <name>Mg(2+)</name>
        <dbReference type="ChEBI" id="CHEBI:18420"/>
    </cofactor>
    <cofactor evidence="1">
        <name>Mn(2+)</name>
        <dbReference type="ChEBI" id="CHEBI:29035"/>
    </cofactor>
</comment>
<feature type="compositionally biased region" description="Polar residues" evidence="2">
    <location>
        <begin position="97"/>
        <end position="111"/>
    </location>
</feature>
<feature type="domain" description="Fanconi-associated nuclease 1 SAP subdomain metazoa" evidence="3">
    <location>
        <begin position="434"/>
        <end position="497"/>
    </location>
</feature>
<reference evidence="5" key="2">
    <citation type="submission" date="2025-08" db="UniProtKB">
        <authorList>
            <consortium name="Ensembl"/>
        </authorList>
    </citation>
    <scope>IDENTIFICATION</scope>
</reference>
<dbReference type="InterPro" id="IPR049138">
    <property type="entry name" value="Fan1_SAP_met"/>
</dbReference>
<keyword evidence="1" id="KW-0227">DNA damage</keyword>
<dbReference type="GO" id="GO:0070336">
    <property type="term" value="F:flap-structured DNA binding"/>
    <property type="evidence" value="ECO:0007669"/>
    <property type="project" value="TreeGrafter"/>
</dbReference>
<feature type="domain" description="Fanconi-associated nuclease 1-like TPR" evidence="4">
    <location>
        <begin position="548"/>
        <end position="701"/>
    </location>
</feature>
<dbReference type="InterPro" id="IPR049126">
    <property type="entry name" value="FAN1-like_TPR"/>
</dbReference>
<comment type="similarity">
    <text evidence="1">Belongs to the FAN1 family.</text>
</comment>
<dbReference type="GO" id="GO:0036297">
    <property type="term" value="P:interstrand cross-link repair"/>
    <property type="evidence" value="ECO:0007669"/>
    <property type="project" value="InterPro"/>
</dbReference>
<dbReference type="Proteomes" id="UP000001074">
    <property type="component" value="Unassembled WGS sequence"/>
</dbReference>
<dbReference type="HOGENOM" id="CLU_005116_3_0_1"/>
<keyword evidence="1" id="KW-0479">Metal-binding</keyword>
<evidence type="ECO:0000259" key="3">
    <source>
        <dbReference type="Pfam" id="PF21169"/>
    </source>
</evidence>
<evidence type="ECO:0000313" key="6">
    <source>
        <dbReference type="Proteomes" id="UP000001074"/>
    </source>
</evidence>
<dbReference type="InterPro" id="IPR049132">
    <property type="entry name" value="FAN1-like_euk"/>
</dbReference>
<dbReference type="Pfam" id="PF21169">
    <property type="entry name" value="Fan1_SAP"/>
    <property type="match status" value="1"/>
</dbReference>
<dbReference type="GeneTree" id="ENSGT00390000018637"/>
<dbReference type="EMBL" id="AAPE02007570">
    <property type="status" value="NOT_ANNOTATED_CDS"/>
    <property type="molecule type" value="Genomic_DNA"/>
</dbReference>
<feature type="compositionally biased region" description="Basic residues" evidence="2">
    <location>
        <begin position="7"/>
        <end position="27"/>
    </location>
</feature>
<evidence type="ECO:0000313" key="5">
    <source>
        <dbReference type="Ensembl" id="ENSMLUP00000014454.2"/>
    </source>
</evidence>
<keyword evidence="1" id="KW-0460">Magnesium</keyword>
<feature type="region of interest" description="Disordered" evidence="2">
    <location>
        <begin position="93"/>
        <end position="113"/>
    </location>
</feature>
<dbReference type="GO" id="GO:0046872">
    <property type="term" value="F:metal ion binding"/>
    <property type="evidence" value="ECO:0007669"/>
    <property type="project" value="UniProtKB-KW"/>
</dbReference>
<keyword evidence="1" id="KW-0234">DNA repair</keyword>
<proteinExistence type="inferred from homology"/>
<keyword evidence="1" id="KW-0464">Manganese</keyword>
<keyword evidence="6" id="KW-1185">Reference proteome</keyword>
<dbReference type="GO" id="GO:0008409">
    <property type="term" value="F:5'-3' exonuclease activity"/>
    <property type="evidence" value="ECO:0007669"/>
    <property type="project" value="TreeGrafter"/>
</dbReference>
<dbReference type="GO" id="GO:0017108">
    <property type="term" value="F:5'-flap endonuclease activity"/>
    <property type="evidence" value="ECO:0007669"/>
    <property type="project" value="TreeGrafter"/>
</dbReference>
<protein>
    <recommendedName>
        <fullName evidence="1">Fanconi-associated nuclease</fullName>
        <ecNumber evidence="1">3.1.4.1</ecNumber>
    </recommendedName>
</protein>
<organism evidence="5 6">
    <name type="scientific">Myotis lucifugus</name>
    <name type="common">Little brown bat</name>
    <dbReference type="NCBI Taxonomy" id="59463"/>
    <lineage>
        <taxon>Eukaryota</taxon>
        <taxon>Metazoa</taxon>
        <taxon>Chordata</taxon>
        <taxon>Craniata</taxon>
        <taxon>Vertebrata</taxon>
        <taxon>Euteleostomi</taxon>
        <taxon>Mammalia</taxon>
        <taxon>Eutheria</taxon>
        <taxon>Laurasiatheria</taxon>
        <taxon>Chiroptera</taxon>
        <taxon>Yangochiroptera</taxon>
        <taxon>Vespertilionidae</taxon>
        <taxon>Myotis</taxon>
    </lineage>
</organism>
<sequence length="891" mass="98928">MMPGRKSPWRKRPHRSLSSSRTKKKSKSIVLFSNNVPPAKLACRVCSYDLNRHLDDMCANHDDITSPGHCGFTNANVSPVEVTDTALEDVTPERWSPSKTNLTPDQNNSAKTGLKKQISPYFRGTDDLVCQNQDDELISRNVKVISLGSLSSQLSKRYIKARRSIEKNEAFPRHTSPSASATVVRMVENCAEMADKDQLENSSQKENILTCDSLTEQNTVEGTRLMVAVNQVSLGLWESTLTPAFPDNAPGLSPEIAPGNKVPSTPEGSLAKQESIKQVDGEGVEACEAGIGEEIQMTVTSESKTQLSHWEAQSQISTHEWSNIQKFPLEGGSGLKNEIACEVLSHPYYIWSFLVVLGAVFENEDDRMLFDEQEKGIVQLSDSGQKLYVRLFQCKFSWIKMHKLEYEEIAPDFTPVVGELKAGFLQTESELQELPEVLELLSAPGIRTLAKTFGLGNPSGQKQPLVEALLKLARQPSVCIWGQNPPGMETVILKRAKDLAGPSLRVCTDPRAVFSGALLLFSLTNSEEEEAACGGQGQLLTVLLDRDDRSGYAASAHLLSGIAAAMNGCWELGESKERSQRARRDQKELKTHPSPRNHEDLPLFPRCFTVRWICTRILSRAVEILQRLHRDEEAVRELEDLLSQKVYCPDSRGRWWGGLALNLHQHLKRLELSIECLTEGLADQVRTGHRLSLYQRAVHLRASSSCRRYRHLLQQLPEVSVQDVKPVTITARLCPQLGMGMNMFVMQAGPTTRATVLCSVQALVRDHYRHGALDQGVHREGPTFRALFGLLPWDVIFMGGIPDGFNACQAFPLDWCTDSFFASRRPAAKARRLIHTAPRSVCKPRWRPRGSIRCQLGALASLKQAQDLVFCLGLGGSVLAGRGMGCRHLAA</sequence>
<dbReference type="EC" id="3.1.4.1" evidence="1"/>
<dbReference type="InterPro" id="IPR033315">
    <property type="entry name" value="Fan1-like"/>
</dbReference>
<comment type="subcellular location">
    <subcellularLocation>
        <location evidence="1">Nucleus</location>
    </subcellularLocation>
</comment>
<reference evidence="5 6" key="1">
    <citation type="journal article" date="2011" name="Nature">
        <title>A high-resolution map of human evolutionary constraint using 29 mammals.</title>
        <authorList>
            <person name="Lindblad-Toh K."/>
            <person name="Garber M."/>
            <person name="Zuk O."/>
            <person name="Lin M.F."/>
            <person name="Parker B.J."/>
            <person name="Washietl S."/>
            <person name="Kheradpour P."/>
            <person name="Ernst J."/>
            <person name="Jordan G."/>
            <person name="Mauceli E."/>
            <person name="Ward L.D."/>
            <person name="Lowe C.B."/>
            <person name="Holloway A.K."/>
            <person name="Clamp M."/>
            <person name="Gnerre S."/>
            <person name="Alfoldi J."/>
            <person name="Beal K."/>
            <person name="Chang J."/>
            <person name="Clawson H."/>
            <person name="Cuff J."/>
            <person name="Di Palma F."/>
            <person name="Fitzgerald S."/>
            <person name="Flicek P."/>
            <person name="Guttman M."/>
            <person name="Hubisz M.J."/>
            <person name="Jaffe D.B."/>
            <person name="Jungreis I."/>
            <person name="Kent W.J."/>
            <person name="Kostka D."/>
            <person name="Lara M."/>
            <person name="Martins A.L."/>
            <person name="Massingham T."/>
            <person name="Moltke I."/>
            <person name="Raney B.J."/>
            <person name="Rasmussen M.D."/>
            <person name="Robinson J."/>
            <person name="Stark A."/>
            <person name="Vilella A.J."/>
            <person name="Wen J."/>
            <person name="Xie X."/>
            <person name="Zody M.C."/>
            <person name="Baldwin J."/>
            <person name="Bloom T."/>
            <person name="Chin C.W."/>
            <person name="Heiman D."/>
            <person name="Nicol R."/>
            <person name="Nusbaum C."/>
            <person name="Young S."/>
            <person name="Wilkinson J."/>
            <person name="Worley K.C."/>
            <person name="Kovar C.L."/>
            <person name="Muzny D.M."/>
            <person name="Gibbs R.A."/>
            <person name="Cree A."/>
            <person name="Dihn H.H."/>
            <person name="Fowler G."/>
            <person name="Jhangiani S."/>
            <person name="Joshi V."/>
            <person name="Lee S."/>
            <person name="Lewis L.R."/>
            <person name="Nazareth L.V."/>
            <person name="Okwuonu G."/>
            <person name="Santibanez J."/>
            <person name="Warren W.C."/>
            <person name="Mardis E.R."/>
            <person name="Weinstock G.M."/>
            <person name="Wilson R.K."/>
            <person name="Delehaunty K."/>
            <person name="Dooling D."/>
            <person name="Fronik C."/>
            <person name="Fulton L."/>
            <person name="Fulton B."/>
            <person name="Graves T."/>
            <person name="Minx P."/>
            <person name="Sodergren E."/>
            <person name="Birney E."/>
            <person name="Margulies E.H."/>
            <person name="Herrero J."/>
            <person name="Green E.D."/>
            <person name="Haussler D."/>
            <person name="Siepel A."/>
            <person name="Goldman N."/>
            <person name="Pollard K.S."/>
            <person name="Pedersen J.S."/>
            <person name="Lander E.S."/>
            <person name="Kellis M."/>
        </authorList>
    </citation>
    <scope>NUCLEOTIDE SEQUENCE [LARGE SCALE GENOMIC DNA]</scope>
</reference>
<accession>G1PTA7</accession>
<dbReference type="STRING" id="59463.ENSMLUP00000014454"/>
<reference evidence="5" key="3">
    <citation type="submission" date="2025-09" db="UniProtKB">
        <authorList>
            <consortium name="Ensembl"/>
        </authorList>
    </citation>
    <scope>IDENTIFICATION</scope>
</reference>
<dbReference type="OMA" id="CEILPQH"/>